<dbReference type="Gene3D" id="3.90.190.10">
    <property type="entry name" value="Protein tyrosine phosphatase superfamily"/>
    <property type="match status" value="1"/>
</dbReference>
<name>A0A1H8GQ82_9RHOB</name>
<organism evidence="2 3">
    <name type="scientific">Loktanella fryxellensis</name>
    <dbReference type="NCBI Taxonomy" id="245187"/>
    <lineage>
        <taxon>Bacteria</taxon>
        <taxon>Pseudomonadati</taxon>
        <taxon>Pseudomonadota</taxon>
        <taxon>Alphaproteobacteria</taxon>
        <taxon>Rhodobacterales</taxon>
        <taxon>Roseobacteraceae</taxon>
        <taxon>Loktanella</taxon>
    </lineage>
</organism>
<dbReference type="OrthoDB" id="9814896at2"/>
<sequence length="228" mass="25513">MLRRLVTTLSWGTRPRRPDDAPSIAPSVVGHVTDWWRVNMTDHGCLRWGWSNFDRVAPGVFRCNQPHPARLRRYRNYGIKGVLNLRGENRSPAFRIEKATCALLGLPLVSVSLTARTAPSRAVLLDLLDAFDTLPRPFVMHCKSGADRAGLAAALYLIDQGASLTEARRQLALRYLHLPFTRTGVLGTLLDAYAARLTEGPVTLRDWIHDEYDPAIVCARHAARRRAA</sequence>
<evidence type="ECO:0000313" key="2">
    <source>
        <dbReference type="EMBL" id="SEN45657.1"/>
    </source>
</evidence>
<dbReference type="InterPro" id="IPR055214">
    <property type="entry name" value="PTP-NADK"/>
</dbReference>
<evidence type="ECO:0000313" key="3">
    <source>
        <dbReference type="Proteomes" id="UP000199585"/>
    </source>
</evidence>
<dbReference type="InterPro" id="IPR029021">
    <property type="entry name" value="Prot-tyrosine_phosphatase-like"/>
</dbReference>
<dbReference type="InterPro" id="IPR000387">
    <property type="entry name" value="Tyr_Pase_dom"/>
</dbReference>
<keyword evidence="3" id="KW-1185">Reference proteome</keyword>
<dbReference type="Pfam" id="PF22741">
    <property type="entry name" value="PTP-NADK"/>
    <property type="match status" value="1"/>
</dbReference>
<dbReference type="STRING" id="245187.SAMN04488003_11730"/>
<accession>A0A1H8GQ82</accession>
<dbReference type="AlphaFoldDB" id="A0A1H8GQ82"/>
<evidence type="ECO:0000259" key="1">
    <source>
        <dbReference type="PROSITE" id="PS50056"/>
    </source>
</evidence>
<dbReference type="RefSeq" id="WP_089904149.1">
    <property type="nucleotide sequence ID" value="NZ_FOCI01000017.1"/>
</dbReference>
<dbReference type="SUPFAM" id="SSF52799">
    <property type="entry name" value="(Phosphotyrosine protein) phosphatases II"/>
    <property type="match status" value="1"/>
</dbReference>
<dbReference type="Proteomes" id="UP000199585">
    <property type="component" value="Unassembled WGS sequence"/>
</dbReference>
<protein>
    <recommendedName>
        <fullName evidence="1">Tyrosine specific protein phosphatases domain-containing protein</fullName>
    </recommendedName>
</protein>
<feature type="domain" description="Tyrosine specific protein phosphatases" evidence="1">
    <location>
        <begin position="122"/>
        <end position="171"/>
    </location>
</feature>
<gene>
    <name evidence="2" type="ORF">SAMN04488003_11730</name>
</gene>
<dbReference type="PROSITE" id="PS50056">
    <property type="entry name" value="TYR_PHOSPHATASE_2"/>
    <property type="match status" value="1"/>
</dbReference>
<reference evidence="2 3" key="1">
    <citation type="submission" date="2016-10" db="EMBL/GenBank/DDBJ databases">
        <authorList>
            <person name="de Groot N.N."/>
        </authorList>
    </citation>
    <scope>NUCLEOTIDE SEQUENCE [LARGE SCALE GENOMIC DNA]</scope>
    <source>
        <strain evidence="2 3">DSM 16213</strain>
    </source>
</reference>
<dbReference type="EMBL" id="FOCI01000017">
    <property type="protein sequence ID" value="SEN45657.1"/>
    <property type="molecule type" value="Genomic_DNA"/>
</dbReference>
<proteinExistence type="predicted"/>